<dbReference type="NCBIfam" id="TIGR02095">
    <property type="entry name" value="glgA"/>
    <property type="match status" value="1"/>
</dbReference>
<dbReference type="Pfam" id="PF00534">
    <property type="entry name" value="Glycos_transf_1"/>
    <property type="match status" value="1"/>
</dbReference>
<dbReference type="NCBIfam" id="NF001899">
    <property type="entry name" value="PRK00654.1-2"/>
    <property type="match status" value="1"/>
</dbReference>
<dbReference type="NCBIfam" id="NF001901">
    <property type="entry name" value="PRK00654.1-5"/>
    <property type="match status" value="1"/>
</dbReference>
<dbReference type="OrthoDB" id="9808590at2"/>
<name>A0A078MIY0_9PSED</name>
<proteinExistence type="inferred from homology"/>
<evidence type="ECO:0000259" key="12">
    <source>
        <dbReference type="Pfam" id="PF00534"/>
    </source>
</evidence>
<evidence type="ECO:0000256" key="4">
    <source>
        <dbReference type="ARBA" id="ARBA00010281"/>
    </source>
</evidence>
<protein>
    <recommendedName>
        <fullName evidence="6 11">Glycogen synthase</fullName>
        <ecNumber evidence="5 11">2.4.1.21</ecNumber>
    </recommendedName>
    <alternativeName>
        <fullName evidence="10 11">Starch [bacterial glycogen] synthase</fullName>
    </alternativeName>
</protein>
<dbReference type="UniPathway" id="UPA00164"/>
<keyword evidence="7 11" id="KW-0328">Glycosyltransferase</keyword>
<evidence type="ECO:0000256" key="10">
    <source>
        <dbReference type="ARBA" id="ARBA00031722"/>
    </source>
</evidence>
<feature type="binding site" evidence="11">
    <location>
        <position position="47"/>
    </location>
    <ligand>
        <name>ADP-alpha-D-glucose</name>
        <dbReference type="ChEBI" id="CHEBI:57498"/>
    </ligand>
</feature>
<dbReference type="InterPro" id="IPR001296">
    <property type="entry name" value="Glyco_trans_1"/>
</dbReference>
<sequence length="520" mass="56858">MGNAAAAVLPKEIIKRATEGAPLSPMPPAEIGHNILFVTSEITDLVKVGGLGDVSAALPRALNRHHSVRVLIPGYRQVIQSGHPIRVVGKLPGHAAIPPCLIGEMTMEDGLIIHVVICQELYDREGNPYGDANGVDWPDNHIRFARLALAASKIADGQGIRGWRPDLVHANDWPTGLTPAYMAWRGQQTPCVFTIHNLAYQGLCAPEKAVELGLPDEAMTIDGMEYYGKLSFLKAGINYAAQITTVSHTYAHEITSPAFGCGLEGLLRRKADEGLLSGIVNGIDTSWQPESDPRLVQGFSAGDWAGKLANRRYVEEAFGLAPEDGPLFAVVSRLVHQKGIDLTIAAADTIVAGGGRIVIIGQGEKDLERRVQQLATRHPGRIGVNLKFDETEARRMIAGSDFLLMPSRYEPCGLSQIYAQCYGSLPIARRTGGLADTIEDGVSGFLFREPTVDSYVQAIRRALHVHDRPVLLNAMRCKAMAAPLYWHQSVRPYDRLYRRLIEHTYDSFALTGRRLRACSK</sequence>
<evidence type="ECO:0000256" key="9">
    <source>
        <dbReference type="ARBA" id="ARBA00023056"/>
    </source>
</evidence>
<dbReference type="PATRIC" id="fig|1461581.3.peg.2541"/>
<evidence type="ECO:0000256" key="3">
    <source>
        <dbReference type="ARBA" id="ARBA00004964"/>
    </source>
</evidence>
<reference evidence="14" key="1">
    <citation type="submission" date="2014-07" db="EMBL/GenBank/DDBJ databases">
        <authorList>
            <person name="Urmite Genomes Urmite Genomes"/>
        </authorList>
    </citation>
    <scope>NUCLEOTIDE SEQUENCE</scope>
    <source>
        <strain evidence="14">12M76_air</strain>
    </source>
</reference>
<dbReference type="PANTHER" id="PTHR45825">
    <property type="entry name" value="GRANULE-BOUND STARCH SYNTHASE 1, CHLOROPLASTIC/AMYLOPLASTIC"/>
    <property type="match status" value="1"/>
</dbReference>
<dbReference type="Gene3D" id="3.40.50.2000">
    <property type="entry name" value="Glycogen Phosphorylase B"/>
    <property type="match status" value="2"/>
</dbReference>
<dbReference type="InterPro" id="IPR013534">
    <property type="entry name" value="Starch_synth_cat_dom"/>
</dbReference>
<dbReference type="EMBL" id="LM997413">
    <property type="protein sequence ID" value="CEA06199.1"/>
    <property type="molecule type" value="Genomic_DNA"/>
</dbReference>
<dbReference type="GO" id="GO:0004373">
    <property type="term" value="F:alpha-1,4-glucan glucosyltransferase (UDP-glucose donor) activity"/>
    <property type="evidence" value="ECO:0007669"/>
    <property type="project" value="InterPro"/>
</dbReference>
<dbReference type="EMBL" id="LK391969">
    <property type="protein sequence ID" value="CEF27624.1"/>
    <property type="molecule type" value="Genomic_DNA"/>
</dbReference>
<evidence type="ECO:0000256" key="1">
    <source>
        <dbReference type="ARBA" id="ARBA00001478"/>
    </source>
</evidence>
<comment type="similarity">
    <text evidence="4 11">Belongs to the glycosyltransferase 1 family. Bacterial/plant glycogen synthase subfamily.</text>
</comment>
<evidence type="ECO:0000256" key="8">
    <source>
        <dbReference type="ARBA" id="ARBA00022679"/>
    </source>
</evidence>
<feature type="domain" description="Starch synthase catalytic" evidence="13">
    <location>
        <begin position="34"/>
        <end position="268"/>
    </location>
</feature>
<accession>A0A078MIY0</accession>
<dbReference type="SUPFAM" id="SSF53756">
    <property type="entry name" value="UDP-Glycosyltransferase/glycogen phosphorylase"/>
    <property type="match status" value="1"/>
</dbReference>
<evidence type="ECO:0000256" key="6">
    <source>
        <dbReference type="ARBA" id="ARBA00019935"/>
    </source>
</evidence>
<feature type="domain" description="Glycosyl transferase family 1" evidence="12">
    <location>
        <begin position="320"/>
        <end position="464"/>
    </location>
</feature>
<keyword evidence="9 11" id="KW-0320">Glycogen biosynthesis</keyword>
<dbReference type="HAMAP" id="MF_00484">
    <property type="entry name" value="Glycogen_synth"/>
    <property type="match status" value="1"/>
</dbReference>
<dbReference type="GO" id="GO:0005978">
    <property type="term" value="P:glycogen biosynthetic process"/>
    <property type="evidence" value="ECO:0007669"/>
    <property type="project" value="UniProtKB-UniRule"/>
</dbReference>
<evidence type="ECO:0000256" key="5">
    <source>
        <dbReference type="ARBA" id="ARBA00012588"/>
    </source>
</evidence>
<dbReference type="RefSeq" id="WP_052508804.1">
    <property type="nucleotide sequence ID" value="NZ_LK391969.1"/>
</dbReference>
<comment type="function">
    <text evidence="2 11">Synthesizes alpha-1,4-glucan chains using ADP-glucose.</text>
</comment>
<dbReference type="PANTHER" id="PTHR45825:SF8">
    <property type="entry name" value="GLYCOGEN SYNTHASE"/>
    <property type="match status" value="1"/>
</dbReference>
<organism evidence="14">
    <name type="scientific">Pseudomonas saudimassiliensis</name>
    <dbReference type="NCBI Taxonomy" id="1461581"/>
    <lineage>
        <taxon>Bacteria</taxon>
        <taxon>Pseudomonadati</taxon>
        <taxon>Pseudomonadota</taxon>
        <taxon>Gammaproteobacteria</taxon>
        <taxon>Pseudomonadales</taxon>
        <taxon>Pseudomonadaceae</taxon>
        <taxon>Pseudomonas</taxon>
    </lineage>
</organism>
<evidence type="ECO:0000256" key="11">
    <source>
        <dbReference type="HAMAP-Rule" id="MF_00484"/>
    </source>
</evidence>
<evidence type="ECO:0000313" key="14">
    <source>
        <dbReference type="EMBL" id="CEA06199.1"/>
    </source>
</evidence>
<evidence type="ECO:0000256" key="2">
    <source>
        <dbReference type="ARBA" id="ARBA00002764"/>
    </source>
</evidence>
<dbReference type="CDD" id="cd03791">
    <property type="entry name" value="GT5_Glycogen_synthase_DULL1-like"/>
    <property type="match status" value="1"/>
</dbReference>
<evidence type="ECO:0000259" key="13">
    <source>
        <dbReference type="Pfam" id="PF08323"/>
    </source>
</evidence>
<dbReference type="AlphaFoldDB" id="A0A078MIY0"/>
<comment type="catalytic activity">
    <reaction evidence="1 11">
        <text>[(1-&gt;4)-alpha-D-glucosyl](n) + ADP-alpha-D-glucose = [(1-&gt;4)-alpha-D-glucosyl](n+1) + ADP + H(+)</text>
        <dbReference type="Rhea" id="RHEA:18189"/>
        <dbReference type="Rhea" id="RHEA-COMP:9584"/>
        <dbReference type="Rhea" id="RHEA-COMP:9587"/>
        <dbReference type="ChEBI" id="CHEBI:15378"/>
        <dbReference type="ChEBI" id="CHEBI:15444"/>
        <dbReference type="ChEBI" id="CHEBI:57498"/>
        <dbReference type="ChEBI" id="CHEBI:456216"/>
        <dbReference type="EC" id="2.4.1.21"/>
    </reaction>
</comment>
<evidence type="ECO:0000256" key="7">
    <source>
        <dbReference type="ARBA" id="ARBA00022676"/>
    </source>
</evidence>
<comment type="pathway">
    <text evidence="3 11">Glycan biosynthesis; glycogen biosynthesis.</text>
</comment>
<dbReference type="EC" id="2.4.1.21" evidence="5 11"/>
<dbReference type="GO" id="GO:0009011">
    <property type="term" value="F:alpha-1,4-glucan glucosyltransferase (ADP-glucose donor) activity"/>
    <property type="evidence" value="ECO:0007669"/>
    <property type="project" value="UniProtKB-UniRule"/>
</dbReference>
<dbReference type="Pfam" id="PF08323">
    <property type="entry name" value="Glyco_transf_5"/>
    <property type="match status" value="1"/>
</dbReference>
<dbReference type="InterPro" id="IPR011835">
    <property type="entry name" value="GS/SS"/>
</dbReference>
<keyword evidence="8 11" id="KW-0808">Transferase</keyword>
<gene>
    <name evidence="11 14" type="primary">glgA</name>
    <name evidence="14" type="ORF">BN1049_02577</name>
</gene>